<name>A0ABQ3YKI5_9ACTN</name>
<keyword evidence="1" id="KW-1133">Transmembrane helix</keyword>
<dbReference type="RefSeq" id="WP_203777738.1">
    <property type="nucleotide sequence ID" value="NZ_BAAABO010000029.1"/>
</dbReference>
<dbReference type="Proteomes" id="UP000609879">
    <property type="component" value="Unassembled WGS sequence"/>
</dbReference>
<evidence type="ECO:0000256" key="1">
    <source>
        <dbReference type="SAM" id="Phobius"/>
    </source>
</evidence>
<keyword evidence="1" id="KW-0812">Transmembrane</keyword>
<evidence type="ECO:0000313" key="2">
    <source>
        <dbReference type="EMBL" id="GID80523.1"/>
    </source>
</evidence>
<feature type="transmembrane region" description="Helical" evidence="1">
    <location>
        <begin position="54"/>
        <end position="83"/>
    </location>
</feature>
<keyword evidence="3" id="KW-1185">Reference proteome</keyword>
<dbReference type="EMBL" id="BOMI01000194">
    <property type="protein sequence ID" value="GID80523.1"/>
    <property type="molecule type" value="Genomic_DNA"/>
</dbReference>
<feature type="transmembrane region" description="Helical" evidence="1">
    <location>
        <begin position="22"/>
        <end position="42"/>
    </location>
</feature>
<proteinExistence type="predicted"/>
<reference evidence="2 3" key="1">
    <citation type="submission" date="2021-01" db="EMBL/GenBank/DDBJ databases">
        <title>Whole genome shotgun sequence of Actinoplanes deccanensis NBRC 13994.</title>
        <authorList>
            <person name="Komaki H."/>
            <person name="Tamura T."/>
        </authorList>
    </citation>
    <scope>NUCLEOTIDE SEQUENCE [LARGE SCALE GENOMIC DNA]</scope>
    <source>
        <strain evidence="2 3">NBRC 13994</strain>
    </source>
</reference>
<sequence>MRQVEAAEGFTRTYRTNDWVEIVVLSLVGIGFCVLVAVQSAGDWVLQRIFDHPWLLVFVPVVVLPGLLFYLVTLAISVVRAGLGQALRPLAWLLDRGNPGHPIRWFAFALFVIGFHFDLLAS</sequence>
<organism evidence="2 3">
    <name type="scientific">Paractinoplanes deccanensis</name>
    <dbReference type="NCBI Taxonomy" id="113561"/>
    <lineage>
        <taxon>Bacteria</taxon>
        <taxon>Bacillati</taxon>
        <taxon>Actinomycetota</taxon>
        <taxon>Actinomycetes</taxon>
        <taxon>Micromonosporales</taxon>
        <taxon>Micromonosporaceae</taxon>
        <taxon>Paractinoplanes</taxon>
    </lineage>
</organism>
<gene>
    <name evidence="2" type="ORF">Ade02nite_91640</name>
</gene>
<comment type="caution">
    <text evidence="2">The sequence shown here is derived from an EMBL/GenBank/DDBJ whole genome shotgun (WGS) entry which is preliminary data.</text>
</comment>
<evidence type="ECO:0000313" key="3">
    <source>
        <dbReference type="Proteomes" id="UP000609879"/>
    </source>
</evidence>
<feature type="transmembrane region" description="Helical" evidence="1">
    <location>
        <begin position="103"/>
        <end position="121"/>
    </location>
</feature>
<keyword evidence="1" id="KW-0472">Membrane</keyword>
<accession>A0ABQ3YKI5</accession>
<protein>
    <submittedName>
        <fullName evidence="2">Uncharacterized protein</fullName>
    </submittedName>
</protein>